<dbReference type="InterPro" id="IPR023673">
    <property type="entry name" value="Ribosomal_uL1_CS"/>
</dbReference>
<reference evidence="6" key="2">
    <citation type="submission" date="2013-10" db="EMBL/GenBank/DDBJ databases">
        <authorList>
            <person name="Aslett M."/>
        </authorList>
    </citation>
    <scope>NUCLEOTIDE SEQUENCE [LARGE SCALE GENOMIC DNA]</scope>
    <source>
        <strain evidence="6">Houghton</strain>
    </source>
</reference>
<evidence type="ECO:0000256" key="4">
    <source>
        <dbReference type="RuleBase" id="RU000659"/>
    </source>
</evidence>
<keyword evidence="2 4" id="KW-0689">Ribosomal protein</keyword>
<dbReference type="GeneID" id="25472924"/>
<keyword evidence="7" id="KW-1185">Reference proteome</keyword>
<accession>U6MRU8</accession>
<dbReference type="PIRSF" id="PIRSF002155">
    <property type="entry name" value="Ribosomal_L1"/>
    <property type="match status" value="1"/>
</dbReference>
<evidence type="ECO:0000256" key="2">
    <source>
        <dbReference type="ARBA" id="ARBA00022980"/>
    </source>
</evidence>
<dbReference type="Proteomes" id="UP000030754">
    <property type="component" value="Unassembled WGS sequence"/>
</dbReference>
<organism evidence="6 7">
    <name type="scientific">Eimeria necatrix</name>
    <dbReference type="NCBI Taxonomy" id="51315"/>
    <lineage>
        <taxon>Eukaryota</taxon>
        <taxon>Sar</taxon>
        <taxon>Alveolata</taxon>
        <taxon>Apicomplexa</taxon>
        <taxon>Conoidasida</taxon>
        <taxon>Coccidia</taxon>
        <taxon>Eucoccidiorida</taxon>
        <taxon>Eimeriorina</taxon>
        <taxon>Eimeriidae</taxon>
        <taxon>Eimeria</taxon>
    </lineage>
</organism>
<feature type="region of interest" description="Disordered" evidence="5">
    <location>
        <begin position="1"/>
        <end position="31"/>
    </location>
</feature>
<dbReference type="InterPro" id="IPR002143">
    <property type="entry name" value="Ribosomal_uL1"/>
</dbReference>
<dbReference type="EMBL" id="HG723906">
    <property type="protein sequence ID" value="CDJ66942.1"/>
    <property type="molecule type" value="Genomic_DNA"/>
</dbReference>
<reference evidence="6" key="1">
    <citation type="submission" date="2013-10" db="EMBL/GenBank/DDBJ databases">
        <title>Genomic analysis of the causative agents of coccidiosis in chickens.</title>
        <authorList>
            <person name="Reid A.J."/>
            <person name="Blake D."/>
            <person name="Billington K."/>
            <person name="Browne H."/>
            <person name="Dunn M."/>
            <person name="Hung S."/>
            <person name="Kawahara F."/>
            <person name="Miranda-Saavedra D."/>
            <person name="Mourier T."/>
            <person name="Nagra H."/>
            <person name="Otto T.D."/>
            <person name="Rawlings N."/>
            <person name="Sanchez A."/>
            <person name="Sanders M."/>
            <person name="Subramaniam C."/>
            <person name="Tay Y."/>
            <person name="Dear P."/>
            <person name="Doerig C."/>
            <person name="Gruber A."/>
            <person name="Parkinson J."/>
            <person name="Shirley M."/>
            <person name="Wan K.L."/>
            <person name="Berriman M."/>
            <person name="Tomley F."/>
            <person name="Pain A."/>
        </authorList>
    </citation>
    <scope>NUCLEOTIDE SEQUENCE [LARGE SCALE GENOMIC DNA]</scope>
    <source>
        <strain evidence="6">Houghton</strain>
    </source>
</reference>
<dbReference type="GO" id="GO:0003735">
    <property type="term" value="F:structural constituent of ribosome"/>
    <property type="evidence" value="ECO:0007669"/>
    <property type="project" value="InterPro"/>
</dbReference>
<dbReference type="PROSITE" id="PS01199">
    <property type="entry name" value="RIBOSOMAL_L1"/>
    <property type="match status" value="1"/>
</dbReference>
<dbReference type="OrthoDB" id="1747252at2759"/>
<name>U6MRU8_9EIME</name>
<dbReference type="Gene3D" id="3.30.190.20">
    <property type="match status" value="1"/>
</dbReference>
<protein>
    <recommendedName>
        <fullName evidence="4">Ribosomal protein</fullName>
    </recommendedName>
</protein>
<dbReference type="VEuPathDB" id="ToxoDB:ENH_00027560"/>
<dbReference type="RefSeq" id="XP_013435409.1">
    <property type="nucleotide sequence ID" value="XM_013579955.1"/>
</dbReference>
<evidence type="ECO:0000313" key="7">
    <source>
        <dbReference type="Proteomes" id="UP000030754"/>
    </source>
</evidence>
<dbReference type="SUPFAM" id="SSF56808">
    <property type="entry name" value="Ribosomal protein L1"/>
    <property type="match status" value="1"/>
</dbReference>
<dbReference type="AlphaFoldDB" id="U6MRU8"/>
<dbReference type="InterPro" id="IPR028364">
    <property type="entry name" value="Ribosomal_uL1/biogenesis"/>
</dbReference>
<dbReference type="GO" id="GO:0015934">
    <property type="term" value="C:large ribosomal subunit"/>
    <property type="evidence" value="ECO:0007669"/>
    <property type="project" value="InterPro"/>
</dbReference>
<evidence type="ECO:0000256" key="5">
    <source>
        <dbReference type="SAM" id="MobiDB-lite"/>
    </source>
</evidence>
<sequence>MGSFSENPLRGPSPGVSSGTPFGGPPGAPRGADIVGLEALEEALKKGKRGAPDILISSPEQMVSLNAYGKLLGRRNLIPSVAMGTLSGDPVEAIRVYRQPTVQFRADRLLGLHATLGYVSLGAPQLLANFRAFLGALRGALQGAPRASGGPPKGPPKGPLSKLVRCMHVCTTMGPSVKVDLRGL</sequence>
<evidence type="ECO:0000256" key="1">
    <source>
        <dbReference type="ARBA" id="ARBA00010531"/>
    </source>
</evidence>
<dbReference type="PANTHER" id="PTHR36427:SF3">
    <property type="entry name" value="LARGE RIBOSOMAL SUBUNIT PROTEIN UL1M"/>
    <property type="match status" value="1"/>
</dbReference>
<dbReference type="PANTHER" id="PTHR36427">
    <property type="entry name" value="54S RIBOSOMAL PROTEIN L1, MITOCHONDRIAL"/>
    <property type="match status" value="1"/>
</dbReference>
<keyword evidence="3 4" id="KW-0687">Ribonucleoprotein</keyword>
<dbReference type="GO" id="GO:0003723">
    <property type="term" value="F:RNA binding"/>
    <property type="evidence" value="ECO:0007669"/>
    <property type="project" value="InterPro"/>
</dbReference>
<dbReference type="CDD" id="cd00403">
    <property type="entry name" value="Ribosomal_L1"/>
    <property type="match status" value="1"/>
</dbReference>
<dbReference type="Pfam" id="PF00687">
    <property type="entry name" value="Ribosomal_L1"/>
    <property type="match status" value="1"/>
</dbReference>
<evidence type="ECO:0000313" key="6">
    <source>
        <dbReference type="EMBL" id="CDJ66942.1"/>
    </source>
</evidence>
<dbReference type="InterPro" id="IPR023674">
    <property type="entry name" value="Ribosomal_uL1-like"/>
</dbReference>
<comment type="similarity">
    <text evidence="1 4">Belongs to the universal ribosomal protein uL1 family.</text>
</comment>
<evidence type="ECO:0000256" key="3">
    <source>
        <dbReference type="ARBA" id="ARBA00023274"/>
    </source>
</evidence>
<dbReference type="InterPro" id="IPR016095">
    <property type="entry name" value="Ribosomal_uL1_3-a/b-sand"/>
</dbReference>
<proteinExistence type="inferred from homology"/>
<dbReference type="GO" id="GO:0006412">
    <property type="term" value="P:translation"/>
    <property type="evidence" value="ECO:0007669"/>
    <property type="project" value="InterPro"/>
</dbReference>
<gene>
    <name evidence="6" type="ORF">ENH_00027560</name>
</gene>
<dbReference type="Gene3D" id="3.40.50.790">
    <property type="match status" value="1"/>
</dbReference>